<dbReference type="Proteomes" id="UP001056120">
    <property type="component" value="Linkage Group LG11"/>
</dbReference>
<dbReference type="EMBL" id="CM042028">
    <property type="protein sequence ID" value="KAI3797329.1"/>
    <property type="molecule type" value="Genomic_DNA"/>
</dbReference>
<keyword evidence="2" id="KW-1185">Reference proteome</keyword>
<reference evidence="1 2" key="2">
    <citation type="journal article" date="2022" name="Mol. Ecol. Resour.">
        <title>The genomes of chicory, endive, great burdock and yacon provide insights into Asteraceae paleo-polyploidization history and plant inulin production.</title>
        <authorList>
            <person name="Fan W."/>
            <person name="Wang S."/>
            <person name="Wang H."/>
            <person name="Wang A."/>
            <person name="Jiang F."/>
            <person name="Liu H."/>
            <person name="Zhao H."/>
            <person name="Xu D."/>
            <person name="Zhang Y."/>
        </authorList>
    </citation>
    <scope>NUCLEOTIDE SEQUENCE [LARGE SCALE GENOMIC DNA]</scope>
    <source>
        <strain evidence="2">cv. Yunnan</strain>
        <tissue evidence="1">Leaves</tissue>
    </source>
</reference>
<reference evidence="2" key="1">
    <citation type="journal article" date="2022" name="Mol. Ecol. Resour.">
        <title>The genomes of chicory, endive, great burdock and yacon provide insights into Asteraceae palaeo-polyploidization history and plant inulin production.</title>
        <authorList>
            <person name="Fan W."/>
            <person name="Wang S."/>
            <person name="Wang H."/>
            <person name="Wang A."/>
            <person name="Jiang F."/>
            <person name="Liu H."/>
            <person name="Zhao H."/>
            <person name="Xu D."/>
            <person name="Zhang Y."/>
        </authorList>
    </citation>
    <scope>NUCLEOTIDE SEQUENCE [LARGE SCALE GENOMIC DNA]</scope>
    <source>
        <strain evidence="2">cv. Yunnan</strain>
    </source>
</reference>
<evidence type="ECO:0000313" key="1">
    <source>
        <dbReference type="EMBL" id="KAI3797329.1"/>
    </source>
</evidence>
<comment type="caution">
    <text evidence="1">The sequence shown here is derived from an EMBL/GenBank/DDBJ whole genome shotgun (WGS) entry which is preliminary data.</text>
</comment>
<sequence length="213" mass="23540">MQQAHLGSAPFIAPQPIRPYGVPMGYEMPPPPPLVYVTPIHPRASPPPTDLSSLSGLILHQIEYYFSDANLVKDHYLRSNMDEEGWVPLTLIAGFHRVKSLTSDLQMVLSSIRDSTIVEVQGETVRRRNDWRKWVKPSINFPPDSSSQSPHTITNGPVIEPPLQKLSLDESATTEERTTDTGLTDSINLDNGESTAGDESMNPSSSTSSYQDI</sequence>
<gene>
    <name evidence="1" type="ORF">L1987_32585</name>
</gene>
<name>A0ACB9HNM4_9ASTR</name>
<accession>A0ACB9HNM4</accession>
<proteinExistence type="predicted"/>
<evidence type="ECO:0000313" key="2">
    <source>
        <dbReference type="Proteomes" id="UP001056120"/>
    </source>
</evidence>
<organism evidence="1 2">
    <name type="scientific">Smallanthus sonchifolius</name>
    <dbReference type="NCBI Taxonomy" id="185202"/>
    <lineage>
        <taxon>Eukaryota</taxon>
        <taxon>Viridiplantae</taxon>
        <taxon>Streptophyta</taxon>
        <taxon>Embryophyta</taxon>
        <taxon>Tracheophyta</taxon>
        <taxon>Spermatophyta</taxon>
        <taxon>Magnoliopsida</taxon>
        <taxon>eudicotyledons</taxon>
        <taxon>Gunneridae</taxon>
        <taxon>Pentapetalae</taxon>
        <taxon>asterids</taxon>
        <taxon>campanulids</taxon>
        <taxon>Asterales</taxon>
        <taxon>Asteraceae</taxon>
        <taxon>Asteroideae</taxon>
        <taxon>Heliantheae alliance</taxon>
        <taxon>Millerieae</taxon>
        <taxon>Smallanthus</taxon>
    </lineage>
</organism>
<protein>
    <submittedName>
        <fullName evidence="1">Uncharacterized protein</fullName>
    </submittedName>
</protein>